<dbReference type="GO" id="GO:0009307">
    <property type="term" value="P:DNA restriction-modification system"/>
    <property type="evidence" value="ECO:0007669"/>
    <property type="project" value="UniProtKB-KW"/>
</dbReference>
<sequence>MIHSNPFSNKGSKEPQHKVHHEEAFRVAIIEWLLAHGCEGGLALRWRMGLSSDYRRDLALDTAQVFAFIGATQNKAWLSYAGYHDDDPDIAQRAFAEHLARWIDKRGTLQTLRQGVKAHGIHFDLAYFKPSQTIDPGALTLYSKNRLTVVRDLVYATRRVADGATSNDEGNKPDLTLFVNGIPVATAELKNPLTGTGTAEAMHQYRTTRDHREPLFAKRALAHFAVDPDAVFLTTQLKGRDTVFLPFNTGSDGPGNRGGAGNPAIPDAAPAGTYRTSYLWEQIWHPDTWLDLLERYVHQSTEKKDDGSTVKKLIFPRFHQWHAVRELTAHAARHGAGHNYLVMHSAGSGKSNTIAWLAHRLSDLHDARHESVFDKVLVITDRTVLDDQLQETIGDFQQTNGLVLGIGGKGGSKSSQLADALAQETAKILIVTLQTFPALLAYLRKSPVEIRGSRFAIVVDEAHSSQSGEAATDVKKALRDLGLDADDEETGATEAEAEVSEPTTDERLAASARARGQSANLSYFAFTATPKHKTLKLFGTKNPLTGLYEPFHTYSMRQAIEEKFILDPLCQYVRYETYWQMVNEDPHEADREVDKKKANALLALTAHGHTETAVQRARVIAEHFMAHTRRRLGGRAKAMVVCRSRYGALQLYRQIVKYFDDNGYPDPGVLVAFSGSLKEGEEEVTEAKLNGFSEGELRKRFAYTAADDKKGTSARSRREYRILVVADKYQTGFDQPLLTTMYVDKKLKGVAAVQTLSRLNRTHPLKDQQDLCVLDFANDAHDIQSEFRPFFEEAQTMPTDPNLIYDAQHQVMDPPILFVDEMQSFVAAYLRAQDAAAGDGTRWEKLHAELYRHTDPARDRFIVLRESELPAEHESAEQFRADLADYARKYSFLAQIVPYIDIDLERLHLFGQHLLRRLPPREGGAVDIGETRLEAVRLEKVGEVNVSLTAEGAVELKGFGSGAGGAAEPDKSPLAKVIDQFNERFGTDFTEDDFIVPLRAVMADEKVRRSASQDDEDGFKHVIDPVLDAEMMKHIDSVRELGDHYFHDDRDHRESIKRDLRRHAFRMLRRELGMDDAA</sequence>
<dbReference type="EC" id="3.1.21.3" evidence="3"/>
<dbReference type="SMART" id="SM00487">
    <property type="entry name" value="DEXDc"/>
    <property type="match status" value="1"/>
</dbReference>
<dbReference type="PANTHER" id="PTHR42927">
    <property type="entry name" value="HELICASE SUPERFAMILY 1 AND 2 DOMAIN-CONTAINING PROTEIN"/>
    <property type="match status" value="1"/>
</dbReference>
<evidence type="ECO:0000313" key="4">
    <source>
        <dbReference type="Proteomes" id="UP000530403"/>
    </source>
</evidence>
<dbReference type="InterPro" id="IPR040980">
    <property type="entry name" value="SWI2_SNF2"/>
</dbReference>
<dbReference type="AlphaFoldDB" id="A0A7Y9KYA0"/>
<dbReference type="Proteomes" id="UP000530403">
    <property type="component" value="Unassembled WGS sequence"/>
</dbReference>
<dbReference type="PROSITE" id="PS51192">
    <property type="entry name" value="HELICASE_ATP_BIND_1"/>
    <property type="match status" value="1"/>
</dbReference>
<dbReference type="EMBL" id="JACCCF010000001">
    <property type="protein sequence ID" value="NYE42717.1"/>
    <property type="molecule type" value="Genomic_DNA"/>
</dbReference>
<dbReference type="Gene3D" id="3.90.1570.50">
    <property type="match status" value="1"/>
</dbReference>
<dbReference type="Pfam" id="PF22679">
    <property type="entry name" value="T1R_D3-like"/>
    <property type="match status" value="1"/>
</dbReference>
<dbReference type="InterPro" id="IPR014001">
    <property type="entry name" value="Helicase_ATP-bd"/>
</dbReference>
<dbReference type="Pfam" id="PF04313">
    <property type="entry name" value="HSDR_N"/>
    <property type="match status" value="1"/>
</dbReference>
<feature type="compositionally biased region" description="Acidic residues" evidence="1">
    <location>
        <begin position="485"/>
        <end position="499"/>
    </location>
</feature>
<dbReference type="GO" id="GO:0009035">
    <property type="term" value="F:type I site-specific deoxyribonuclease activity"/>
    <property type="evidence" value="ECO:0007669"/>
    <property type="project" value="UniProtKB-EC"/>
</dbReference>
<dbReference type="GO" id="GO:0005524">
    <property type="term" value="F:ATP binding"/>
    <property type="evidence" value="ECO:0007669"/>
    <property type="project" value="UniProtKB-KW"/>
</dbReference>
<dbReference type="InterPro" id="IPR007409">
    <property type="entry name" value="Restrct_endonuc_type1_HsdR_N"/>
</dbReference>
<dbReference type="PANTHER" id="PTHR42927:SF1">
    <property type="entry name" value="HELICASE SUPERFAMILY 1 AND 2 DOMAIN-CONTAINING PROTEIN"/>
    <property type="match status" value="1"/>
</dbReference>
<dbReference type="Gene3D" id="3.40.50.300">
    <property type="entry name" value="P-loop containing nucleotide triphosphate hydrolases"/>
    <property type="match status" value="2"/>
</dbReference>
<dbReference type="GO" id="GO:0003677">
    <property type="term" value="F:DNA binding"/>
    <property type="evidence" value="ECO:0007669"/>
    <property type="project" value="UniProtKB-KW"/>
</dbReference>
<proteinExistence type="predicted"/>
<keyword evidence="3" id="KW-0378">Hydrolase</keyword>
<evidence type="ECO:0000259" key="2">
    <source>
        <dbReference type="PROSITE" id="PS51192"/>
    </source>
</evidence>
<evidence type="ECO:0000256" key="1">
    <source>
        <dbReference type="SAM" id="MobiDB-lite"/>
    </source>
</evidence>
<gene>
    <name evidence="3" type="ORF">HEB29_003728</name>
</gene>
<reference evidence="3 4" key="1">
    <citation type="submission" date="2020-07" db="EMBL/GenBank/DDBJ databases">
        <title>Sequencing the genomes of 1000 actinobacteria strains.</title>
        <authorList>
            <person name="Klenk H.-P."/>
        </authorList>
    </citation>
    <scope>NUCLEOTIDE SEQUENCE [LARGE SCALE GENOMIC DNA]</scope>
    <source>
        <strain evidence="3 4">DSM 41455</strain>
    </source>
</reference>
<dbReference type="SUPFAM" id="SSF52540">
    <property type="entry name" value="P-loop containing nucleoside triphosphate hydrolases"/>
    <property type="match status" value="1"/>
</dbReference>
<comment type="caution">
    <text evidence="3">The sequence shown here is derived from an EMBL/GenBank/DDBJ whole genome shotgun (WGS) entry which is preliminary data.</text>
</comment>
<evidence type="ECO:0000313" key="3">
    <source>
        <dbReference type="EMBL" id="NYE42717.1"/>
    </source>
</evidence>
<feature type="region of interest" description="Disordered" evidence="1">
    <location>
        <begin position="485"/>
        <end position="512"/>
    </location>
</feature>
<feature type="domain" description="Helicase ATP-binding" evidence="2">
    <location>
        <begin position="331"/>
        <end position="548"/>
    </location>
</feature>
<dbReference type="RefSeq" id="WP_313672311.1">
    <property type="nucleotide sequence ID" value="NZ_BAAAUE010000009.1"/>
</dbReference>
<name>A0A7Y9KYA0_9ACTN</name>
<organism evidence="3 4">
    <name type="scientific">Streptomyces fulvorobeus</name>
    <dbReference type="NCBI Taxonomy" id="284028"/>
    <lineage>
        <taxon>Bacteria</taxon>
        <taxon>Bacillati</taxon>
        <taxon>Actinomycetota</taxon>
        <taxon>Actinomycetes</taxon>
        <taxon>Kitasatosporales</taxon>
        <taxon>Streptomycetaceae</taxon>
        <taxon>Streptomyces</taxon>
    </lineage>
</organism>
<dbReference type="InterPro" id="IPR027417">
    <property type="entry name" value="P-loop_NTPase"/>
</dbReference>
<dbReference type="InterPro" id="IPR055180">
    <property type="entry name" value="HsdR_RecA-like_helicase_dom_2"/>
</dbReference>
<dbReference type="Pfam" id="PF18766">
    <property type="entry name" value="SWI2_SNF2"/>
    <property type="match status" value="1"/>
</dbReference>
<accession>A0A7Y9KYA0</accession>
<protein>
    <submittedName>
        <fullName evidence="3">Type I restriction enzyme R subunit</fullName>
        <ecNumber evidence="3">3.1.21.3</ecNumber>
    </submittedName>
</protein>